<dbReference type="EMBL" id="JBHSWE010000001">
    <property type="protein sequence ID" value="MFC6669503.1"/>
    <property type="molecule type" value="Genomic_DNA"/>
</dbReference>
<comment type="catalytic activity">
    <reaction evidence="4">
        <text>UTP + H2O = UMP + diphosphate + H(+)</text>
        <dbReference type="Rhea" id="RHEA:29395"/>
        <dbReference type="ChEBI" id="CHEBI:15377"/>
        <dbReference type="ChEBI" id="CHEBI:15378"/>
        <dbReference type="ChEBI" id="CHEBI:33019"/>
        <dbReference type="ChEBI" id="CHEBI:46398"/>
        <dbReference type="ChEBI" id="CHEBI:57865"/>
        <dbReference type="EC" id="3.6.1.9"/>
    </reaction>
</comment>
<evidence type="ECO:0000256" key="2">
    <source>
        <dbReference type="ARBA" id="ARBA00022801"/>
    </source>
</evidence>
<feature type="site" description="Important for substrate specificity" evidence="4">
    <location>
        <position position="71"/>
    </location>
</feature>
<dbReference type="PIRSF" id="PIRSF006305">
    <property type="entry name" value="Maf"/>
    <property type="match status" value="1"/>
</dbReference>
<organism evidence="5 6">
    <name type="scientific">Marinobacterium aestuariivivens</name>
    <dbReference type="NCBI Taxonomy" id="1698799"/>
    <lineage>
        <taxon>Bacteria</taxon>
        <taxon>Pseudomonadati</taxon>
        <taxon>Pseudomonadota</taxon>
        <taxon>Gammaproteobacteria</taxon>
        <taxon>Oceanospirillales</taxon>
        <taxon>Oceanospirillaceae</taxon>
        <taxon>Marinobacterium</taxon>
    </lineage>
</organism>
<comment type="similarity">
    <text evidence="4">Belongs to the Maf family. YhdE subfamily.</text>
</comment>
<keyword evidence="3 4" id="KW-0546">Nucleotide metabolism</keyword>
<dbReference type="InterPro" id="IPR029001">
    <property type="entry name" value="ITPase-like_fam"/>
</dbReference>
<feature type="site" description="Important for substrate specificity" evidence="4">
    <location>
        <position position="12"/>
    </location>
</feature>
<comment type="catalytic activity">
    <reaction evidence="4">
        <text>dTTP + H2O = dTMP + diphosphate + H(+)</text>
        <dbReference type="Rhea" id="RHEA:28534"/>
        <dbReference type="ChEBI" id="CHEBI:15377"/>
        <dbReference type="ChEBI" id="CHEBI:15378"/>
        <dbReference type="ChEBI" id="CHEBI:33019"/>
        <dbReference type="ChEBI" id="CHEBI:37568"/>
        <dbReference type="ChEBI" id="CHEBI:63528"/>
        <dbReference type="EC" id="3.6.1.9"/>
    </reaction>
</comment>
<evidence type="ECO:0000256" key="4">
    <source>
        <dbReference type="HAMAP-Rule" id="MF_00528"/>
    </source>
</evidence>
<evidence type="ECO:0000256" key="3">
    <source>
        <dbReference type="ARBA" id="ARBA00023080"/>
    </source>
</evidence>
<keyword evidence="4" id="KW-0963">Cytoplasm</keyword>
<dbReference type="CDD" id="cd00555">
    <property type="entry name" value="Maf"/>
    <property type="match status" value="1"/>
</dbReference>
<comment type="caution">
    <text evidence="4">Lacks conserved residue(s) required for the propagation of feature annotation.</text>
</comment>
<dbReference type="RefSeq" id="WP_379908058.1">
    <property type="nucleotide sequence ID" value="NZ_JBHSWE010000001.1"/>
</dbReference>
<dbReference type="Pfam" id="PF02545">
    <property type="entry name" value="Maf"/>
    <property type="match status" value="1"/>
</dbReference>
<dbReference type="HAMAP" id="MF_00528">
    <property type="entry name" value="Maf"/>
    <property type="match status" value="1"/>
</dbReference>
<dbReference type="EC" id="3.6.1.9" evidence="4"/>
<evidence type="ECO:0000256" key="1">
    <source>
        <dbReference type="ARBA" id="ARBA00001968"/>
    </source>
</evidence>
<dbReference type="Gene3D" id="3.90.950.10">
    <property type="match status" value="1"/>
</dbReference>
<protein>
    <recommendedName>
        <fullName evidence="4">dTTP/UTP pyrophosphatase</fullName>
        <shortName evidence="4">dTTPase/UTPase</shortName>
        <ecNumber evidence="4">3.6.1.9</ecNumber>
    </recommendedName>
    <alternativeName>
        <fullName evidence="4">Nucleoside triphosphate pyrophosphatase</fullName>
    </alternativeName>
    <alternativeName>
        <fullName evidence="4">Nucleotide pyrophosphatase</fullName>
        <shortName evidence="4">Nucleotide PPase</shortName>
    </alternativeName>
</protein>
<dbReference type="NCBIfam" id="TIGR00172">
    <property type="entry name" value="maf"/>
    <property type="match status" value="1"/>
</dbReference>
<comment type="cofactor">
    <cofactor evidence="1 4">
        <name>a divalent metal cation</name>
        <dbReference type="ChEBI" id="CHEBI:60240"/>
    </cofactor>
</comment>
<name>A0ABW1ZWE9_9GAMM</name>
<dbReference type="PANTHER" id="PTHR43213">
    <property type="entry name" value="BIFUNCTIONAL DTTP/UTP PYROPHOSPHATASE/METHYLTRANSFERASE PROTEIN-RELATED"/>
    <property type="match status" value="1"/>
</dbReference>
<dbReference type="Proteomes" id="UP001596422">
    <property type="component" value="Unassembled WGS sequence"/>
</dbReference>
<sequence length="195" mass="21387">MIDLILASASPRRRELLTQIGVRFDSRPVDLPEVALEGETPEQFVRRLALDKARAGFERSGAELPALGSDTAVVLADHILGKPADEADALRMLMLLSGRRHQVLTGIAMVDHRHSESRVVITDVEFRLLTEAECRRYWASGEPRDKAGAYGIQGLGAVFVSRIEGSYSAVVGLPLAETAELLAQFEVPIWQNLNS</sequence>
<dbReference type="InterPro" id="IPR003697">
    <property type="entry name" value="Maf-like"/>
</dbReference>
<keyword evidence="6" id="KW-1185">Reference proteome</keyword>
<comment type="function">
    <text evidence="4">Nucleoside triphosphate pyrophosphatase that hydrolyzes dTTP and UTP. May have a dual role in cell division arrest and in preventing the incorporation of modified nucleotides into cellular nucleic acids.</text>
</comment>
<proteinExistence type="inferred from homology"/>
<gene>
    <name evidence="5" type="ORF">ACFQDL_04875</name>
</gene>
<comment type="subcellular location">
    <subcellularLocation>
        <location evidence="4">Cytoplasm</location>
    </subcellularLocation>
</comment>
<dbReference type="PANTHER" id="PTHR43213:SF5">
    <property type="entry name" value="BIFUNCTIONAL DTTP_UTP PYROPHOSPHATASE_METHYLTRANSFERASE PROTEIN-RELATED"/>
    <property type="match status" value="1"/>
</dbReference>
<dbReference type="GO" id="GO:0016787">
    <property type="term" value="F:hydrolase activity"/>
    <property type="evidence" value="ECO:0007669"/>
    <property type="project" value="UniProtKB-KW"/>
</dbReference>
<comment type="caution">
    <text evidence="5">The sequence shown here is derived from an EMBL/GenBank/DDBJ whole genome shotgun (WGS) entry which is preliminary data.</text>
</comment>
<evidence type="ECO:0000313" key="5">
    <source>
        <dbReference type="EMBL" id="MFC6669503.1"/>
    </source>
</evidence>
<evidence type="ECO:0000313" key="6">
    <source>
        <dbReference type="Proteomes" id="UP001596422"/>
    </source>
</evidence>
<feature type="active site" description="Proton acceptor" evidence="4">
    <location>
        <position position="70"/>
    </location>
</feature>
<accession>A0ABW1ZWE9</accession>
<keyword evidence="2 4" id="KW-0378">Hydrolase</keyword>
<reference evidence="6" key="1">
    <citation type="journal article" date="2019" name="Int. J. Syst. Evol. Microbiol.">
        <title>The Global Catalogue of Microorganisms (GCM) 10K type strain sequencing project: providing services to taxonomists for standard genome sequencing and annotation.</title>
        <authorList>
            <consortium name="The Broad Institute Genomics Platform"/>
            <consortium name="The Broad Institute Genome Sequencing Center for Infectious Disease"/>
            <person name="Wu L."/>
            <person name="Ma J."/>
        </authorList>
    </citation>
    <scope>NUCLEOTIDE SEQUENCE [LARGE SCALE GENOMIC DNA]</scope>
    <source>
        <strain evidence="6">NBRC 111756</strain>
    </source>
</reference>
<dbReference type="SUPFAM" id="SSF52972">
    <property type="entry name" value="ITPase-like"/>
    <property type="match status" value="1"/>
</dbReference>
<feature type="site" description="Important for substrate specificity" evidence="4">
    <location>
        <position position="153"/>
    </location>
</feature>